<name>A0A6A4THB0_SCOMX</name>
<dbReference type="CDD" id="cd14961">
    <property type="entry name" value="NHL_TRIM32_like"/>
    <property type="match status" value="1"/>
</dbReference>
<feature type="transmembrane region" description="Helical" evidence="22">
    <location>
        <begin position="385"/>
        <end position="407"/>
    </location>
</feature>
<comment type="subcellular location">
    <subcellularLocation>
        <location evidence="2 22">Endoplasmic reticulum membrane</location>
        <topology evidence="2 22">Multi-pass membrane protein</topology>
    </subcellularLocation>
</comment>
<evidence type="ECO:0000256" key="19">
    <source>
        <dbReference type="ARBA" id="ARBA00023686"/>
    </source>
</evidence>
<comment type="catalytic activity">
    <reaction evidence="19">
        <text>a 1,2-diacyl-sn-glycero-3-phosphoethanolamine + L-serine = a 1,2-diacyl-sn-glycero-3-phospho-L-serine + ethanolamine</text>
        <dbReference type="Rhea" id="RHEA:27606"/>
        <dbReference type="ChEBI" id="CHEBI:33384"/>
        <dbReference type="ChEBI" id="CHEBI:57262"/>
        <dbReference type="ChEBI" id="CHEBI:57603"/>
        <dbReference type="ChEBI" id="CHEBI:64612"/>
        <dbReference type="EC" id="2.7.8.29"/>
    </reaction>
    <physiologicalReaction direction="left-to-right" evidence="19">
        <dbReference type="Rhea" id="RHEA:27607"/>
    </physiologicalReaction>
</comment>
<dbReference type="InterPro" id="IPR004277">
    <property type="entry name" value="PSS"/>
</dbReference>
<keyword evidence="16 22" id="KW-0472">Membrane</keyword>
<dbReference type="EC" id="2.7.8.29" evidence="22"/>
<evidence type="ECO:0000256" key="22">
    <source>
        <dbReference type="RuleBase" id="RU368094"/>
    </source>
</evidence>
<sequence>MASVYSGSHTLSKDDVNYRMHFRMINEQQVEDITIEFFYRPHTITLLTCTVLSLMYFAFTRDDGNPDSNIWVGLILLISFFLVISVLAFPNGPFTRPHPAIWRIVFGLSVLYFLFLVFIIFLNWHQVKQLMYWLDPNLRYAKREADIMEYAVNCHDITWERILSHFDIFAFSHFWGWGMKALLIRSYGLCWTISITWELTELFFMHLLPNFAECWWDQVILDILLCNGGGIWLGMTVCRFLEMRTYHWASIKDIHTTTGKIKRAALQFTPASWTYVRWLDPKSSLQRVMGVYLFMIIWQLTELNTFFLKHIFIFPASHALSWCRILFVGIITAPTVRQYYAYLTDTQCKRVGTQCWVFGAVAFLEALACIKFGQDLFSKTQILYVILWLVCLALITFLCLYGMVSYAENYGPKEKNRRPDSTDCWLWDHQDISAMAVSPGPRRCGSLSPDGILREIQVNLLECKVCFEKFCRQQRDRRPQNLPCGHVLCLECITALSHPLLRKLECPFCRQLCSVDSTSHCQVLCDLQELLFSWSSTSSAPPHRAKGGLSLATGVTSSALHLSAAFGGWGTLINPTGIAVLGSSGTIVVVHDGEKSVVLFSPQGRKLNCFGQRGQASGELCYPVDVAVTPCGHVVVTDAGDNAVKIFTSRGNHVLTVKDSFQMPWGVATDSCGHLLVTDVQAGTLFHVKVDYTRGVTLEHHASISELQHPKAVACCQVTGNTAVMEHLTDDTHPPERHRHTRLKVFSQDFRLLYQTDSFSLTLLSTARLNMSGVAFDADGHVLVTDSERGMIWSLGKLQDGPVLTPLVGDHLIRPVGLVSLNNMLIILDSGDHAVKIYSAKSDTGSTIQA</sequence>
<keyword evidence="11 20" id="KW-0863">Zinc-finger</keyword>
<reference evidence="24 25" key="1">
    <citation type="submission" date="2019-06" db="EMBL/GenBank/DDBJ databases">
        <title>Draft genomes of female and male turbot (Scophthalmus maximus).</title>
        <authorList>
            <person name="Xu H."/>
            <person name="Xu X.-W."/>
            <person name="Shao C."/>
            <person name="Chen S."/>
        </authorList>
    </citation>
    <scope>NUCLEOTIDE SEQUENCE [LARGE SCALE GENOMIC DNA]</scope>
    <source>
        <strain evidence="24">Ysfricsl-2016a</strain>
        <tissue evidence="24">Blood</tissue>
    </source>
</reference>
<dbReference type="Pfam" id="PF01436">
    <property type="entry name" value="NHL"/>
    <property type="match status" value="1"/>
</dbReference>
<evidence type="ECO:0000256" key="20">
    <source>
        <dbReference type="PROSITE-ProRule" id="PRU00175"/>
    </source>
</evidence>
<dbReference type="PANTHER" id="PTHR15362">
    <property type="entry name" value="PHOSPHATIDYLINOSITOL SYNTHASE"/>
    <property type="match status" value="1"/>
</dbReference>
<feature type="transmembrane region" description="Helical" evidence="22">
    <location>
        <begin position="319"/>
        <end position="343"/>
    </location>
</feature>
<dbReference type="PROSITE" id="PS50089">
    <property type="entry name" value="ZF_RING_2"/>
    <property type="match status" value="1"/>
</dbReference>
<dbReference type="InterPro" id="IPR017907">
    <property type="entry name" value="Znf_RING_CS"/>
</dbReference>
<evidence type="ECO:0000256" key="15">
    <source>
        <dbReference type="ARBA" id="ARBA00023098"/>
    </source>
</evidence>
<evidence type="ECO:0000256" key="2">
    <source>
        <dbReference type="ARBA" id="ARBA00004477"/>
    </source>
</evidence>
<protein>
    <recommendedName>
        <fullName evidence="22">Phosphatidylserine synthase</fullName>
        <ecNumber evidence="22">2.7.8.29</ecNumber>
    </recommendedName>
    <alternativeName>
        <fullName evidence="22">Serine-exchange enzyme</fullName>
    </alternativeName>
</protein>
<feature type="transmembrane region" description="Helical" evidence="22">
    <location>
        <begin position="101"/>
        <end position="124"/>
    </location>
</feature>
<keyword evidence="13" id="KW-0862">Zinc</keyword>
<feature type="transmembrane region" description="Helical" evidence="22">
    <location>
        <begin position="182"/>
        <end position="199"/>
    </location>
</feature>
<dbReference type="UniPathway" id="UPA00948"/>
<evidence type="ECO:0000256" key="10">
    <source>
        <dbReference type="ARBA" id="ARBA00022737"/>
    </source>
</evidence>
<proteinExistence type="inferred from homology"/>
<evidence type="ECO:0000256" key="14">
    <source>
        <dbReference type="ARBA" id="ARBA00022989"/>
    </source>
</evidence>
<evidence type="ECO:0000256" key="16">
    <source>
        <dbReference type="ARBA" id="ARBA00023136"/>
    </source>
</evidence>
<evidence type="ECO:0000313" key="24">
    <source>
        <dbReference type="EMBL" id="KAF0045333.1"/>
    </source>
</evidence>
<evidence type="ECO:0000256" key="12">
    <source>
        <dbReference type="ARBA" id="ARBA00022824"/>
    </source>
</evidence>
<gene>
    <name evidence="24" type="ORF">F2P81_001862</name>
</gene>
<dbReference type="PROSITE" id="PS00518">
    <property type="entry name" value="ZF_RING_1"/>
    <property type="match status" value="1"/>
</dbReference>
<dbReference type="GO" id="GO:0005789">
    <property type="term" value="C:endoplasmic reticulum membrane"/>
    <property type="evidence" value="ECO:0007669"/>
    <property type="project" value="UniProtKB-SubCell"/>
</dbReference>
<evidence type="ECO:0000256" key="7">
    <source>
        <dbReference type="ARBA" id="ARBA00022679"/>
    </source>
</evidence>
<comment type="pathway">
    <text evidence="3 22">Phospholipid metabolism; phosphatidylserine biosynthesis.</text>
</comment>
<comment type="function">
    <text evidence="22">Catalyzes a base-exchange reaction in which the polar head group of phosphatidylethanolamine (PE) is replaced by L-serine.</text>
</comment>
<feature type="repeat" description="NHL" evidence="21">
    <location>
        <begin position="607"/>
        <end position="650"/>
    </location>
</feature>
<dbReference type="AlphaFoldDB" id="A0A6A4THB0"/>
<keyword evidence="14 22" id="KW-1133">Transmembrane helix</keyword>
<dbReference type="Pfam" id="PF03034">
    <property type="entry name" value="PSS"/>
    <property type="match status" value="1"/>
</dbReference>
<dbReference type="InterPro" id="IPR027370">
    <property type="entry name" value="Znf-RING_euk"/>
</dbReference>
<dbReference type="InterPro" id="IPR013083">
    <property type="entry name" value="Znf_RING/FYVE/PHD"/>
</dbReference>
<dbReference type="EMBL" id="VEVO01000002">
    <property type="protein sequence ID" value="KAF0045333.1"/>
    <property type="molecule type" value="Genomic_DNA"/>
</dbReference>
<dbReference type="Gene3D" id="2.120.10.30">
    <property type="entry name" value="TolB, C-terminal domain"/>
    <property type="match status" value="1"/>
</dbReference>
<dbReference type="GO" id="GO:0008270">
    <property type="term" value="F:zinc ion binding"/>
    <property type="evidence" value="ECO:0007669"/>
    <property type="project" value="UniProtKB-KW"/>
</dbReference>
<comment type="caution">
    <text evidence="24">The sequence shown here is derived from an EMBL/GenBank/DDBJ whole genome shotgun (WGS) entry which is preliminary data.</text>
</comment>
<evidence type="ECO:0000313" key="25">
    <source>
        <dbReference type="Proteomes" id="UP000438429"/>
    </source>
</evidence>
<keyword evidence="9" id="KW-0479">Metal-binding</keyword>
<keyword evidence="8 22" id="KW-0812">Transmembrane</keyword>
<comment type="similarity">
    <text evidence="5 22">Belongs to the phosphatidyl serine synthase family.</text>
</comment>
<dbReference type="PANTHER" id="PTHR15362:SF32">
    <property type="entry name" value="PHOSPHATIDYLSERINE SYNTHASE 1"/>
    <property type="match status" value="1"/>
</dbReference>
<feature type="transmembrane region" description="Helical" evidence="22">
    <location>
        <begin position="70"/>
        <end position="89"/>
    </location>
</feature>
<comment type="catalytic activity">
    <reaction evidence="1">
        <text>S-ubiquitinyl-[E2 ubiquitin-conjugating enzyme]-L-cysteine + [acceptor protein]-L-lysine = [E2 ubiquitin-conjugating enzyme]-L-cysteine + N(6)-ubiquitinyl-[acceptor protein]-L-lysine.</text>
        <dbReference type="EC" id="2.3.2.27"/>
    </reaction>
</comment>
<dbReference type="SMART" id="SM00184">
    <property type="entry name" value="RING"/>
    <property type="match status" value="1"/>
</dbReference>
<dbReference type="InterPro" id="IPR001841">
    <property type="entry name" value="Znf_RING"/>
</dbReference>
<evidence type="ECO:0000256" key="5">
    <source>
        <dbReference type="ARBA" id="ARBA00008671"/>
    </source>
</evidence>
<keyword evidence="7 22" id="KW-0808">Transferase</keyword>
<evidence type="ECO:0000256" key="3">
    <source>
        <dbReference type="ARBA" id="ARBA00004916"/>
    </source>
</evidence>
<keyword evidence="18 22" id="KW-1208">Phospholipid metabolism</keyword>
<keyword evidence="17 22" id="KW-0594">Phospholipid biosynthesis</keyword>
<feature type="domain" description="RING-type" evidence="23">
    <location>
        <begin position="463"/>
        <end position="510"/>
    </location>
</feature>
<organism evidence="24 25">
    <name type="scientific">Scophthalmus maximus</name>
    <name type="common">Turbot</name>
    <name type="synonym">Psetta maxima</name>
    <dbReference type="NCBI Taxonomy" id="52904"/>
    <lineage>
        <taxon>Eukaryota</taxon>
        <taxon>Metazoa</taxon>
        <taxon>Chordata</taxon>
        <taxon>Craniata</taxon>
        <taxon>Vertebrata</taxon>
        <taxon>Euteleostomi</taxon>
        <taxon>Actinopterygii</taxon>
        <taxon>Neopterygii</taxon>
        <taxon>Teleostei</taxon>
        <taxon>Neoteleostei</taxon>
        <taxon>Acanthomorphata</taxon>
        <taxon>Carangaria</taxon>
        <taxon>Pleuronectiformes</taxon>
        <taxon>Pleuronectoidei</taxon>
        <taxon>Scophthalmidae</taxon>
        <taxon>Scophthalmus</taxon>
    </lineage>
</organism>
<evidence type="ECO:0000256" key="8">
    <source>
        <dbReference type="ARBA" id="ARBA00022692"/>
    </source>
</evidence>
<evidence type="ECO:0000256" key="21">
    <source>
        <dbReference type="PROSITE-ProRule" id="PRU00504"/>
    </source>
</evidence>
<comment type="pathway">
    <text evidence="4">Lipid metabolism.</text>
</comment>
<keyword evidence="15 22" id="KW-0443">Lipid metabolism</keyword>
<dbReference type="GO" id="GO:0061630">
    <property type="term" value="F:ubiquitin protein ligase activity"/>
    <property type="evidence" value="ECO:0007669"/>
    <property type="project" value="UniProtKB-EC"/>
</dbReference>
<feature type="transmembrane region" description="Helical" evidence="22">
    <location>
        <begin position="37"/>
        <end position="58"/>
    </location>
</feature>
<dbReference type="SUPFAM" id="SSF57850">
    <property type="entry name" value="RING/U-box"/>
    <property type="match status" value="1"/>
</dbReference>
<evidence type="ECO:0000256" key="9">
    <source>
        <dbReference type="ARBA" id="ARBA00022723"/>
    </source>
</evidence>
<evidence type="ECO:0000256" key="17">
    <source>
        <dbReference type="ARBA" id="ARBA00023209"/>
    </source>
</evidence>
<evidence type="ECO:0000256" key="4">
    <source>
        <dbReference type="ARBA" id="ARBA00005189"/>
    </source>
</evidence>
<keyword evidence="10" id="KW-0677">Repeat</keyword>
<evidence type="ECO:0000256" key="6">
    <source>
        <dbReference type="ARBA" id="ARBA00022516"/>
    </source>
</evidence>
<dbReference type="InterPro" id="IPR001258">
    <property type="entry name" value="NHL_repeat"/>
</dbReference>
<dbReference type="InterPro" id="IPR011042">
    <property type="entry name" value="6-blade_b-propeller_TolB-like"/>
</dbReference>
<evidence type="ECO:0000256" key="11">
    <source>
        <dbReference type="ARBA" id="ARBA00022771"/>
    </source>
</evidence>
<dbReference type="GO" id="GO:0106245">
    <property type="term" value="F:L-serine-phosphatidylethanolamine phosphatidyltransferase activity"/>
    <property type="evidence" value="ECO:0007669"/>
    <property type="project" value="UniProtKB-UniRule"/>
</dbReference>
<evidence type="ECO:0000256" key="13">
    <source>
        <dbReference type="ARBA" id="ARBA00022833"/>
    </source>
</evidence>
<dbReference type="Proteomes" id="UP000438429">
    <property type="component" value="Unassembled WGS sequence"/>
</dbReference>
<dbReference type="PROSITE" id="PS51125">
    <property type="entry name" value="NHL"/>
    <property type="match status" value="1"/>
</dbReference>
<evidence type="ECO:0000256" key="1">
    <source>
        <dbReference type="ARBA" id="ARBA00000900"/>
    </source>
</evidence>
<accession>A0A6A4THB0</accession>
<dbReference type="GO" id="GO:0006659">
    <property type="term" value="P:phosphatidylserine biosynthetic process"/>
    <property type="evidence" value="ECO:0007669"/>
    <property type="project" value="UniProtKB-UniRule"/>
</dbReference>
<feature type="transmembrane region" description="Helical" evidence="22">
    <location>
        <begin position="219"/>
        <end position="241"/>
    </location>
</feature>
<dbReference type="Pfam" id="PF13445">
    <property type="entry name" value="zf-RING_UBOX"/>
    <property type="match status" value="1"/>
</dbReference>
<evidence type="ECO:0000256" key="18">
    <source>
        <dbReference type="ARBA" id="ARBA00023264"/>
    </source>
</evidence>
<dbReference type="CDD" id="cd16516">
    <property type="entry name" value="RING-HC_malin"/>
    <property type="match status" value="1"/>
</dbReference>
<dbReference type="SUPFAM" id="SSF101898">
    <property type="entry name" value="NHL repeat"/>
    <property type="match status" value="1"/>
</dbReference>
<dbReference type="Gene3D" id="3.30.40.10">
    <property type="entry name" value="Zinc/RING finger domain, C3HC4 (zinc finger)"/>
    <property type="match status" value="1"/>
</dbReference>
<keyword evidence="12 22" id="KW-0256">Endoplasmic reticulum</keyword>
<keyword evidence="6 22" id="KW-0444">Lipid biosynthesis</keyword>
<evidence type="ECO:0000259" key="23">
    <source>
        <dbReference type="PROSITE" id="PS50089"/>
    </source>
</evidence>